<dbReference type="InterPro" id="IPR010323">
    <property type="entry name" value="DUF924"/>
</dbReference>
<dbReference type="Pfam" id="PF06041">
    <property type="entry name" value="DUF924"/>
    <property type="match status" value="1"/>
</dbReference>
<evidence type="ECO:0000313" key="2">
    <source>
        <dbReference type="Proteomes" id="UP000002931"/>
    </source>
</evidence>
<dbReference type="Proteomes" id="UP000002931">
    <property type="component" value="Unassembled WGS sequence"/>
</dbReference>
<keyword evidence="2" id="KW-1185">Reference proteome</keyword>
<dbReference type="AlphaFoldDB" id="A3VC98"/>
<evidence type="ECO:0008006" key="3">
    <source>
        <dbReference type="Google" id="ProtNLM"/>
    </source>
</evidence>
<dbReference type="STRING" id="314271.RB2654_15876"/>
<organism evidence="1 2">
    <name type="scientific">Maritimibacter alkaliphilus HTCC2654</name>
    <dbReference type="NCBI Taxonomy" id="314271"/>
    <lineage>
        <taxon>Bacteria</taxon>
        <taxon>Pseudomonadati</taxon>
        <taxon>Pseudomonadota</taxon>
        <taxon>Alphaproteobacteria</taxon>
        <taxon>Rhodobacterales</taxon>
        <taxon>Roseobacteraceae</taxon>
        <taxon>Maritimibacter</taxon>
    </lineage>
</organism>
<dbReference type="EMBL" id="AAMT01000002">
    <property type="protein sequence ID" value="EAQ14163.1"/>
    <property type="molecule type" value="Genomic_DNA"/>
</dbReference>
<dbReference type="Gene3D" id="1.25.40.10">
    <property type="entry name" value="Tetratricopeptide repeat domain"/>
    <property type="match status" value="1"/>
</dbReference>
<evidence type="ECO:0000313" key="1">
    <source>
        <dbReference type="EMBL" id="EAQ14163.1"/>
    </source>
</evidence>
<dbReference type="OrthoDB" id="7593450at2"/>
<reference evidence="1 2" key="1">
    <citation type="journal article" date="2010" name="J. Bacteriol.">
        <title>Genome sequences of Pelagibaca bermudensis HTCC2601T and Maritimibacter alkaliphilus HTCC2654T, the type strains of two marine Roseobacter genera.</title>
        <authorList>
            <person name="Thrash J.C."/>
            <person name="Cho J.C."/>
            <person name="Ferriera S."/>
            <person name="Johnson J."/>
            <person name="Vergin K.L."/>
            <person name="Giovannoni S.J."/>
        </authorList>
    </citation>
    <scope>NUCLEOTIDE SEQUENCE [LARGE SCALE GENOMIC DNA]</scope>
    <source>
        <strain evidence="1 2">HTCC2654</strain>
    </source>
</reference>
<accession>A3VC98</accession>
<sequence length="207" mass="22842">MSVEAVLSYCFPDGLDADLDRHLDYWGWMMRGGADAGIVERFAHLVPDAAEGALDDWAATPRGRLALILVLDQFPRSLYRDDPRAYATDPLALALAEDGIANGDFAALEHPWERTLFALPLVHAEGPDHAGRAALNERLALETLDMAPEVLKPAYAFCLAQSRRHRAVIDRFGRHPHRNAVLGRESTPDEAAYIADGTFPHQHAIDV</sequence>
<dbReference type="eggNOG" id="COG3803">
    <property type="taxonomic scope" value="Bacteria"/>
</dbReference>
<dbReference type="SUPFAM" id="SSF48452">
    <property type="entry name" value="TPR-like"/>
    <property type="match status" value="1"/>
</dbReference>
<dbReference type="Gene3D" id="1.20.58.320">
    <property type="entry name" value="TPR-like"/>
    <property type="match status" value="1"/>
</dbReference>
<protein>
    <recommendedName>
        <fullName evidence="3">DUF924 domain-containing protein</fullName>
    </recommendedName>
</protein>
<dbReference type="InterPro" id="IPR011990">
    <property type="entry name" value="TPR-like_helical_dom_sf"/>
</dbReference>
<dbReference type="HOGENOM" id="CLU_065010_2_0_5"/>
<name>A3VC98_9RHOB</name>
<comment type="caution">
    <text evidence="1">The sequence shown here is derived from an EMBL/GenBank/DDBJ whole genome shotgun (WGS) entry which is preliminary data.</text>
</comment>
<dbReference type="RefSeq" id="WP_008333367.1">
    <property type="nucleotide sequence ID" value="NZ_CH902578.1"/>
</dbReference>
<proteinExistence type="predicted"/>
<gene>
    <name evidence="1" type="ORF">RB2654_15876</name>
</gene>